<evidence type="ECO:0000313" key="5">
    <source>
        <dbReference type="Proteomes" id="UP000470404"/>
    </source>
</evidence>
<evidence type="ECO:0000313" key="2">
    <source>
        <dbReference type="EMBL" id="NEC57931.1"/>
    </source>
</evidence>
<protein>
    <submittedName>
        <fullName evidence="2">DUF4097 domain-containing protein</fullName>
    </submittedName>
    <submittedName>
        <fullName evidence="3">Putative adhesin</fullName>
    </submittedName>
</protein>
<dbReference type="EMBL" id="JAAGNC010000094">
    <property type="protein sequence ID" value="NEC57931.1"/>
    <property type="molecule type" value="Genomic_DNA"/>
</dbReference>
<feature type="domain" description="DUF4097" evidence="1">
    <location>
        <begin position="20"/>
        <end position="211"/>
    </location>
</feature>
<name>A0A1I5NJ90_9PSEU</name>
<accession>A0A1I5NJ90</accession>
<dbReference type="STRING" id="112413.SAMN05421854_104422"/>
<dbReference type="Proteomes" id="UP000199137">
    <property type="component" value="Unassembled WGS sequence"/>
</dbReference>
<dbReference type="AlphaFoldDB" id="A0A1I5NJ90"/>
<organism evidence="3 4">
    <name type="scientific">Amycolatopsis rubida</name>
    <dbReference type="NCBI Taxonomy" id="112413"/>
    <lineage>
        <taxon>Bacteria</taxon>
        <taxon>Bacillati</taxon>
        <taxon>Actinomycetota</taxon>
        <taxon>Actinomycetes</taxon>
        <taxon>Pseudonocardiales</taxon>
        <taxon>Pseudonocardiaceae</taxon>
        <taxon>Amycolatopsis</taxon>
    </lineage>
</organism>
<dbReference type="RefSeq" id="WP_067591480.1">
    <property type="nucleotide sequence ID" value="NZ_FOWC01000004.1"/>
</dbReference>
<dbReference type="OrthoDB" id="3252095at2"/>
<dbReference type="EMBL" id="FOWC01000004">
    <property type="protein sequence ID" value="SFP21873.1"/>
    <property type="molecule type" value="Genomic_DNA"/>
</dbReference>
<sequence length="281" mass="29249">MPKFDTPDPISVTLDLGVGQVRFAASDRSDTVVEVRPTDETDSSDVKTAKQVRVDYSNGTLHITGPKMRAFDFSRKTRSVDVTVELPAGSRVAAEVQAGAFQGTGQLGQSRFKTAAGNVSLDRTGPLRVDTSVGHVTVEGVAGDAEVSTSSGKVRLGPVDGTVVVKNSNGDTTIESAGDEVRVRAANGDIVVEHAGAGVDAKTSNGAIRLGEVVRGSVLLESAIGDLRIGIAEGTAAWLDVKTNFGHVRNQLETSAGAGESTETVEVRGHTAFGEIVIHRS</sequence>
<keyword evidence="5" id="KW-1185">Reference proteome</keyword>
<evidence type="ECO:0000259" key="1">
    <source>
        <dbReference type="Pfam" id="PF13349"/>
    </source>
</evidence>
<dbReference type="Pfam" id="PF13349">
    <property type="entry name" value="DUF4097"/>
    <property type="match status" value="1"/>
</dbReference>
<proteinExistence type="predicted"/>
<evidence type="ECO:0000313" key="3">
    <source>
        <dbReference type="EMBL" id="SFP21873.1"/>
    </source>
</evidence>
<reference evidence="4" key="1">
    <citation type="submission" date="2016-10" db="EMBL/GenBank/DDBJ databases">
        <authorList>
            <person name="Varghese N."/>
            <person name="Submissions S."/>
        </authorList>
    </citation>
    <scope>NUCLEOTIDE SEQUENCE [LARGE SCALE GENOMIC DNA]</scope>
    <source>
        <strain evidence="4">DSM 44637</strain>
    </source>
</reference>
<gene>
    <name evidence="2" type="ORF">G3I59_20590</name>
    <name evidence="3" type="ORF">SAMN05421854_104422</name>
</gene>
<reference evidence="2 5" key="3">
    <citation type="submission" date="2020-01" db="EMBL/GenBank/DDBJ databases">
        <title>Insect and environment-associated Actinomycetes.</title>
        <authorList>
            <person name="Currrie C."/>
            <person name="Chevrette M."/>
            <person name="Carlson C."/>
            <person name="Stubbendieck R."/>
            <person name="Wendt-Pienkowski E."/>
        </authorList>
    </citation>
    <scope>NUCLEOTIDE SEQUENCE [LARGE SCALE GENOMIC DNA]</scope>
    <source>
        <strain evidence="2 5">SID8386</strain>
    </source>
</reference>
<dbReference type="InterPro" id="IPR025164">
    <property type="entry name" value="Toastrack_DUF4097"/>
</dbReference>
<dbReference type="Proteomes" id="UP000470404">
    <property type="component" value="Unassembled WGS sequence"/>
</dbReference>
<dbReference type="Gene3D" id="2.160.20.120">
    <property type="match status" value="1"/>
</dbReference>
<reference evidence="3" key="2">
    <citation type="submission" date="2016-10" db="EMBL/GenBank/DDBJ databases">
        <authorList>
            <person name="de Groot N.N."/>
        </authorList>
    </citation>
    <scope>NUCLEOTIDE SEQUENCE [LARGE SCALE GENOMIC DNA]</scope>
    <source>
        <strain evidence="3">DSM 44637</strain>
    </source>
</reference>
<evidence type="ECO:0000313" key="4">
    <source>
        <dbReference type="Proteomes" id="UP000199137"/>
    </source>
</evidence>